<accession>A0A935K4K8</accession>
<evidence type="ECO:0000256" key="1">
    <source>
        <dbReference type="SAM" id="Phobius"/>
    </source>
</evidence>
<dbReference type="Proteomes" id="UP000739411">
    <property type="component" value="Unassembled WGS sequence"/>
</dbReference>
<proteinExistence type="predicted"/>
<reference evidence="2 3" key="1">
    <citation type="submission" date="2020-10" db="EMBL/GenBank/DDBJ databases">
        <title>Connecting structure to function with the recovery of over 1000 high-quality activated sludge metagenome-assembled genomes encoding full-length rRNA genes using long-read sequencing.</title>
        <authorList>
            <person name="Singleton C.M."/>
            <person name="Petriglieri F."/>
            <person name="Kristensen J.M."/>
            <person name="Kirkegaard R.H."/>
            <person name="Michaelsen T.Y."/>
            <person name="Andersen M.H."/>
            <person name="Karst S.M."/>
            <person name="Dueholm M.S."/>
            <person name="Nielsen P.H."/>
            <person name="Albertsen M."/>
        </authorList>
    </citation>
    <scope>NUCLEOTIDE SEQUENCE [LARGE SCALE GENOMIC DNA]</scope>
    <source>
        <strain evidence="2">EsbW_18-Q3-R4-48_BATAC.463</strain>
    </source>
</reference>
<evidence type="ECO:0000313" key="2">
    <source>
        <dbReference type="EMBL" id="MBK7416519.1"/>
    </source>
</evidence>
<feature type="transmembrane region" description="Helical" evidence="1">
    <location>
        <begin position="20"/>
        <end position="40"/>
    </location>
</feature>
<evidence type="ECO:0000313" key="3">
    <source>
        <dbReference type="Proteomes" id="UP000739411"/>
    </source>
</evidence>
<name>A0A935K4K8_9RHOO</name>
<protein>
    <submittedName>
        <fullName evidence="2">Uncharacterized protein</fullName>
    </submittedName>
</protein>
<dbReference type="EMBL" id="JADJMS010000046">
    <property type="protein sequence ID" value="MBK7416519.1"/>
    <property type="molecule type" value="Genomic_DNA"/>
</dbReference>
<keyword evidence="1" id="KW-1133">Transmembrane helix</keyword>
<keyword evidence="1" id="KW-0812">Transmembrane</keyword>
<sequence>MSDTESQSSSFADFFRIRSAFIIVITGLAIFALLAYFLPVKEGWKASEVNSLVGTLTTFLGTAIGAFLGVQIGAAGKERSDKLAKEALGQLAPDKAAEVLKKVQ</sequence>
<keyword evidence="1" id="KW-0472">Membrane</keyword>
<dbReference type="AlphaFoldDB" id="A0A935K4K8"/>
<organism evidence="2 3">
    <name type="scientific">Candidatus Dechloromonas phosphorivorans</name>
    <dbReference type="NCBI Taxonomy" id="2899244"/>
    <lineage>
        <taxon>Bacteria</taxon>
        <taxon>Pseudomonadati</taxon>
        <taxon>Pseudomonadota</taxon>
        <taxon>Betaproteobacteria</taxon>
        <taxon>Rhodocyclales</taxon>
        <taxon>Azonexaceae</taxon>
        <taxon>Dechloromonas</taxon>
    </lineage>
</organism>
<feature type="transmembrane region" description="Helical" evidence="1">
    <location>
        <begin position="52"/>
        <end position="75"/>
    </location>
</feature>
<gene>
    <name evidence="2" type="ORF">IPJ38_16945</name>
</gene>
<comment type="caution">
    <text evidence="2">The sequence shown here is derived from an EMBL/GenBank/DDBJ whole genome shotgun (WGS) entry which is preliminary data.</text>
</comment>